<proteinExistence type="predicted"/>
<organism evidence="1 2">
    <name type="scientific">Eumeta variegata</name>
    <name type="common">Bagworm moth</name>
    <name type="synonym">Eumeta japonica</name>
    <dbReference type="NCBI Taxonomy" id="151549"/>
    <lineage>
        <taxon>Eukaryota</taxon>
        <taxon>Metazoa</taxon>
        <taxon>Ecdysozoa</taxon>
        <taxon>Arthropoda</taxon>
        <taxon>Hexapoda</taxon>
        <taxon>Insecta</taxon>
        <taxon>Pterygota</taxon>
        <taxon>Neoptera</taxon>
        <taxon>Endopterygota</taxon>
        <taxon>Lepidoptera</taxon>
        <taxon>Glossata</taxon>
        <taxon>Ditrysia</taxon>
        <taxon>Tineoidea</taxon>
        <taxon>Psychidae</taxon>
        <taxon>Oiketicinae</taxon>
        <taxon>Eumeta</taxon>
    </lineage>
</organism>
<name>A0A4C1SLN8_EUMVA</name>
<sequence length="123" mass="14378">MIHSPGIRSQCFYLKSAWRGQDHRPRWSGADLKLLTFVVSHDMVPSHDMLQATVTKMSDSVKKRDTTVSKTEIVVFERNESTTEYEICIGGERDESTKECIYFERSGVRVNDNDYDRREKERK</sequence>
<dbReference type="Proteomes" id="UP000299102">
    <property type="component" value="Unassembled WGS sequence"/>
</dbReference>
<accession>A0A4C1SLN8</accession>
<dbReference type="AlphaFoldDB" id="A0A4C1SLN8"/>
<reference evidence="1 2" key="1">
    <citation type="journal article" date="2019" name="Commun. Biol.">
        <title>The bagworm genome reveals a unique fibroin gene that provides high tensile strength.</title>
        <authorList>
            <person name="Kono N."/>
            <person name="Nakamura H."/>
            <person name="Ohtoshi R."/>
            <person name="Tomita M."/>
            <person name="Numata K."/>
            <person name="Arakawa K."/>
        </authorList>
    </citation>
    <scope>NUCLEOTIDE SEQUENCE [LARGE SCALE GENOMIC DNA]</scope>
</reference>
<evidence type="ECO:0000313" key="1">
    <source>
        <dbReference type="EMBL" id="GBP03069.1"/>
    </source>
</evidence>
<dbReference type="OrthoDB" id="425681at2759"/>
<gene>
    <name evidence="1" type="ORF">EVAR_2558_1</name>
</gene>
<dbReference type="EMBL" id="BGZK01000009">
    <property type="protein sequence ID" value="GBP03069.1"/>
    <property type="molecule type" value="Genomic_DNA"/>
</dbReference>
<keyword evidence="2" id="KW-1185">Reference proteome</keyword>
<protein>
    <submittedName>
        <fullName evidence="1">Uncharacterized protein</fullName>
    </submittedName>
</protein>
<comment type="caution">
    <text evidence="1">The sequence shown here is derived from an EMBL/GenBank/DDBJ whole genome shotgun (WGS) entry which is preliminary data.</text>
</comment>
<evidence type="ECO:0000313" key="2">
    <source>
        <dbReference type="Proteomes" id="UP000299102"/>
    </source>
</evidence>